<dbReference type="RefSeq" id="WP_045053615.1">
    <property type="nucleotide sequence ID" value="NZ_CAWMDP010000026.1"/>
</dbReference>
<sequence>MTSTSSPLINSQLDLRAPALTQLNRKVAGNWQLLVALILLDSTVLLSGWQIAEIFGNAIDIAENVRHDLASLLPILATQITVLSAAGLYNSGEQGCNYFKLVKALTFFYLLLILVTLFNQPSDLVPWSTFGLSWLLSVSFTCIARFGVDTAIQHLRQKGAVRSSTFVISRLEDREKAAKLITQDSRYNLVGWTDIKSITTDSQTLEATLERICNLNVDEVFVCSWQSIKGKMLLYWKLRNAGITLHILPVELDAIARNLEVKMLGSLPVLQFEQPLIVGSDFFIKRCIDFLCASAFILLAAPLYLVIALAIKLDSPGPIFYKQTRIGLHNKPFKVWKFRTMVVNADKIQKDLEANNEMKDGVLFKIKNDPRITPLGTFLRRYSLDELPQLFNVVLGEMSLVGPRPLPLRDVEKFSEHHFVRHNVMPGITGLWQVSGRSDITDFEQVIALDVSYIESWSLKLDFKILLQTINVIFGKKGAY</sequence>
<feature type="domain" description="Bacterial sugar transferase" evidence="8">
    <location>
        <begin position="285"/>
        <end position="474"/>
    </location>
</feature>
<dbReference type="PATRIC" id="fig|1618023.3.peg.2215"/>
<evidence type="ECO:0000256" key="2">
    <source>
        <dbReference type="ARBA" id="ARBA00006464"/>
    </source>
</evidence>
<comment type="similarity">
    <text evidence="2">Belongs to the bacterial sugar transferase family.</text>
</comment>
<dbReference type="Proteomes" id="UP000032452">
    <property type="component" value="Unassembled WGS sequence"/>
</dbReference>
<keyword evidence="6 7" id="KW-0472">Membrane</keyword>
<dbReference type="PANTHER" id="PTHR30576:SF23">
    <property type="entry name" value="GLUCOSYLTRANSFERASE"/>
    <property type="match status" value="1"/>
</dbReference>
<evidence type="ECO:0000313" key="9">
    <source>
        <dbReference type="EMBL" id="KJH72557.1"/>
    </source>
</evidence>
<keyword evidence="3 9" id="KW-0808">Transferase</keyword>
<keyword evidence="5 7" id="KW-1133">Transmembrane helix</keyword>
<protein>
    <submittedName>
        <fullName evidence="9">Glucosyl transferase</fullName>
    </submittedName>
</protein>
<evidence type="ECO:0000256" key="1">
    <source>
        <dbReference type="ARBA" id="ARBA00004141"/>
    </source>
</evidence>
<dbReference type="AlphaFoldDB" id="A0A0D8ZVY8"/>
<keyword evidence="10" id="KW-1185">Reference proteome</keyword>
<feature type="transmembrane region" description="Helical" evidence="7">
    <location>
        <begin position="33"/>
        <end position="52"/>
    </location>
</feature>
<reference evidence="9 10" key="1">
    <citation type="submission" date="2015-02" db="EMBL/GenBank/DDBJ databases">
        <title>Draft genome of a novel marine cyanobacterium (Chroococcales) isolated from South Atlantic Ocean.</title>
        <authorList>
            <person name="Rigonato J."/>
            <person name="Alvarenga D.O."/>
            <person name="Branco L.H."/>
            <person name="Varani A.M."/>
            <person name="Brandini F.P."/>
            <person name="Fiore M.F."/>
        </authorList>
    </citation>
    <scope>NUCLEOTIDE SEQUENCE [LARGE SCALE GENOMIC DNA]</scope>
    <source>
        <strain evidence="9 10">CENA595</strain>
    </source>
</reference>
<dbReference type="STRING" id="1618023.UH38_05360"/>
<organism evidence="9 10">
    <name type="scientific">Aliterella atlantica CENA595</name>
    <dbReference type="NCBI Taxonomy" id="1618023"/>
    <lineage>
        <taxon>Bacteria</taxon>
        <taxon>Bacillati</taxon>
        <taxon>Cyanobacteriota</taxon>
        <taxon>Cyanophyceae</taxon>
        <taxon>Chroococcidiopsidales</taxon>
        <taxon>Aliterellaceae</taxon>
        <taxon>Aliterella</taxon>
    </lineage>
</organism>
<proteinExistence type="inferred from homology"/>
<evidence type="ECO:0000256" key="5">
    <source>
        <dbReference type="ARBA" id="ARBA00022989"/>
    </source>
</evidence>
<feature type="transmembrane region" description="Helical" evidence="7">
    <location>
        <begin position="124"/>
        <end position="148"/>
    </location>
</feature>
<accession>A0A0D8ZVY8</accession>
<keyword evidence="4 7" id="KW-0812">Transmembrane</keyword>
<dbReference type="Pfam" id="PF02397">
    <property type="entry name" value="Bac_transf"/>
    <property type="match status" value="1"/>
</dbReference>
<dbReference type="EMBL" id="JYON01000004">
    <property type="protein sequence ID" value="KJH72557.1"/>
    <property type="molecule type" value="Genomic_DNA"/>
</dbReference>
<evidence type="ECO:0000256" key="3">
    <source>
        <dbReference type="ARBA" id="ARBA00022679"/>
    </source>
</evidence>
<dbReference type="OrthoDB" id="9808602at2"/>
<dbReference type="PANTHER" id="PTHR30576">
    <property type="entry name" value="COLANIC BIOSYNTHESIS UDP-GLUCOSE LIPID CARRIER TRANSFERASE"/>
    <property type="match status" value="1"/>
</dbReference>
<evidence type="ECO:0000256" key="6">
    <source>
        <dbReference type="ARBA" id="ARBA00023136"/>
    </source>
</evidence>
<feature type="transmembrane region" description="Helical" evidence="7">
    <location>
        <begin position="290"/>
        <end position="311"/>
    </location>
</feature>
<dbReference type="InterPro" id="IPR017475">
    <property type="entry name" value="EPS_sugar_tfrase"/>
</dbReference>
<feature type="transmembrane region" description="Helical" evidence="7">
    <location>
        <begin position="101"/>
        <end position="118"/>
    </location>
</feature>
<dbReference type="GO" id="GO:0016780">
    <property type="term" value="F:phosphotransferase activity, for other substituted phosphate groups"/>
    <property type="evidence" value="ECO:0007669"/>
    <property type="project" value="TreeGrafter"/>
</dbReference>
<comment type="subcellular location">
    <subcellularLocation>
        <location evidence="1">Membrane</location>
        <topology evidence="1">Multi-pass membrane protein</topology>
    </subcellularLocation>
</comment>
<evidence type="ECO:0000256" key="4">
    <source>
        <dbReference type="ARBA" id="ARBA00022692"/>
    </source>
</evidence>
<dbReference type="NCBIfam" id="TIGR03025">
    <property type="entry name" value="EPS_sugtrans"/>
    <property type="match status" value="1"/>
</dbReference>
<gene>
    <name evidence="9" type="ORF">UH38_05360</name>
</gene>
<feature type="transmembrane region" description="Helical" evidence="7">
    <location>
        <begin position="72"/>
        <end position="89"/>
    </location>
</feature>
<evidence type="ECO:0000256" key="7">
    <source>
        <dbReference type="SAM" id="Phobius"/>
    </source>
</evidence>
<comment type="caution">
    <text evidence="9">The sequence shown here is derived from an EMBL/GenBank/DDBJ whole genome shotgun (WGS) entry which is preliminary data.</text>
</comment>
<evidence type="ECO:0000313" key="10">
    <source>
        <dbReference type="Proteomes" id="UP000032452"/>
    </source>
</evidence>
<evidence type="ECO:0000259" key="8">
    <source>
        <dbReference type="Pfam" id="PF02397"/>
    </source>
</evidence>
<dbReference type="GO" id="GO:0016020">
    <property type="term" value="C:membrane"/>
    <property type="evidence" value="ECO:0007669"/>
    <property type="project" value="UniProtKB-SubCell"/>
</dbReference>
<dbReference type="InterPro" id="IPR003362">
    <property type="entry name" value="Bact_transf"/>
</dbReference>
<name>A0A0D8ZVY8_9CYAN</name>